<dbReference type="SUPFAM" id="SSF82215">
    <property type="entry name" value="C-terminal autoproteolytic domain of nucleoporin nup98"/>
    <property type="match status" value="1"/>
</dbReference>
<dbReference type="PANTHER" id="PTHR23198">
    <property type="entry name" value="NUCLEOPORIN"/>
    <property type="match status" value="1"/>
</dbReference>
<evidence type="ECO:0000259" key="11">
    <source>
        <dbReference type="PROSITE" id="PS51434"/>
    </source>
</evidence>
<proteinExistence type="inferred from homology"/>
<dbReference type="Gene3D" id="1.10.10.2360">
    <property type="match status" value="1"/>
</dbReference>
<organism evidence="12 13">
    <name type="scientific">Sphaerobolus stellatus (strain SS14)</name>
    <dbReference type="NCBI Taxonomy" id="990650"/>
    <lineage>
        <taxon>Eukaryota</taxon>
        <taxon>Fungi</taxon>
        <taxon>Dikarya</taxon>
        <taxon>Basidiomycota</taxon>
        <taxon>Agaricomycotina</taxon>
        <taxon>Agaricomycetes</taxon>
        <taxon>Phallomycetidae</taxon>
        <taxon>Geastrales</taxon>
        <taxon>Sphaerobolaceae</taxon>
        <taxon>Sphaerobolus</taxon>
    </lineage>
</organism>
<feature type="compositionally biased region" description="Polar residues" evidence="10">
    <location>
        <begin position="367"/>
        <end position="381"/>
    </location>
</feature>
<keyword evidence="4" id="KW-0677">Repeat</keyword>
<feature type="region of interest" description="Disordered" evidence="10">
    <location>
        <begin position="128"/>
        <end position="150"/>
    </location>
</feature>
<feature type="compositionally biased region" description="Polar residues" evidence="10">
    <location>
        <begin position="137"/>
        <end position="150"/>
    </location>
</feature>
<comment type="similarity">
    <text evidence="2">Belongs to the nucleoporin GLFG family.</text>
</comment>
<feature type="compositionally biased region" description="Polar residues" evidence="10">
    <location>
        <begin position="409"/>
        <end position="422"/>
    </location>
</feature>
<dbReference type="PROSITE" id="PS51434">
    <property type="entry name" value="NUP_C"/>
    <property type="match status" value="1"/>
</dbReference>
<dbReference type="InterPro" id="IPR007230">
    <property type="entry name" value="Nup98_auto-Pept-S59_dom"/>
</dbReference>
<feature type="compositionally biased region" description="Low complexity" evidence="10">
    <location>
        <begin position="166"/>
        <end position="176"/>
    </location>
</feature>
<dbReference type="AlphaFoldDB" id="A0A0C9TTB4"/>
<dbReference type="GO" id="GO:0017056">
    <property type="term" value="F:structural constituent of nuclear pore"/>
    <property type="evidence" value="ECO:0007669"/>
    <property type="project" value="InterPro"/>
</dbReference>
<evidence type="ECO:0000256" key="10">
    <source>
        <dbReference type="SAM" id="MobiDB-lite"/>
    </source>
</evidence>
<feature type="compositionally biased region" description="Low complexity" evidence="10">
    <location>
        <begin position="614"/>
        <end position="668"/>
    </location>
</feature>
<dbReference type="FunFam" id="3.30.1610.10:FF:000003">
    <property type="entry name" value="Nucleoporin SONB, putative"/>
    <property type="match status" value="1"/>
</dbReference>
<dbReference type="PANTHER" id="PTHR23198:SF6">
    <property type="entry name" value="NUCLEAR PORE COMPLEX PROTEIN NUP98-NUP96"/>
    <property type="match status" value="1"/>
</dbReference>
<dbReference type="Gene3D" id="3.30.1610.10">
    <property type="entry name" value="Peptidase S59, nucleoporin"/>
    <property type="match status" value="1"/>
</dbReference>
<feature type="compositionally biased region" description="Polar residues" evidence="10">
    <location>
        <begin position="440"/>
        <end position="451"/>
    </location>
</feature>
<dbReference type="Pfam" id="PF04096">
    <property type="entry name" value="Nucleoporin2"/>
    <property type="match status" value="1"/>
</dbReference>
<dbReference type="GO" id="GO:0008139">
    <property type="term" value="F:nuclear localization sequence binding"/>
    <property type="evidence" value="ECO:0007669"/>
    <property type="project" value="TreeGrafter"/>
</dbReference>
<dbReference type="GO" id="GO:0000973">
    <property type="term" value="P:post-transcriptional tethering of RNA polymerase II gene DNA at nuclear periphery"/>
    <property type="evidence" value="ECO:0007669"/>
    <property type="project" value="TreeGrafter"/>
</dbReference>
<reference evidence="12 13" key="1">
    <citation type="submission" date="2014-06" db="EMBL/GenBank/DDBJ databases">
        <title>Evolutionary Origins and Diversification of the Mycorrhizal Mutualists.</title>
        <authorList>
            <consortium name="DOE Joint Genome Institute"/>
            <consortium name="Mycorrhizal Genomics Consortium"/>
            <person name="Kohler A."/>
            <person name="Kuo A."/>
            <person name="Nagy L.G."/>
            <person name="Floudas D."/>
            <person name="Copeland A."/>
            <person name="Barry K.W."/>
            <person name="Cichocki N."/>
            <person name="Veneault-Fourrey C."/>
            <person name="LaButti K."/>
            <person name="Lindquist E.A."/>
            <person name="Lipzen A."/>
            <person name="Lundell T."/>
            <person name="Morin E."/>
            <person name="Murat C."/>
            <person name="Riley R."/>
            <person name="Ohm R."/>
            <person name="Sun H."/>
            <person name="Tunlid A."/>
            <person name="Henrissat B."/>
            <person name="Grigoriev I.V."/>
            <person name="Hibbett D.S."/>
            <person name="Martin F."/>
        </authorList>
    </citation>
    <scope>NUCLEOTIDE SEQUENCE [LARGE SCALE GENOMIC DNA]</scope>
    <source>
        <strain evidence="12 13">SS14</strain>
    </source>
</reference>
<evidence type="ECO:0000256" key="6">
    <source>
        <dbReference type="ARBA" id="ARBA00022927"/>
    </source>
</evidence>
<name>A0A0C9TTB4_SPHS4</name>
<keyword evidence="9" id="KW-0539">Nucleus</keyword>
<evidence type="ECO:0000256" key="8">
    <source>
        <dbReference type="ARBA" id="ARBA00023132"/>
    </source>
</evidence>
<feature type="compositionally biased region" description="Basic and acidic residues" evidence="10">
    <location>
        <begin position="804"/>
        <end position="813"/>
    </location>
</feature>
<evidence type="ECO:0000256" key="4">
    <source>
        <dbReference type="ARBA" id="ARBA00022737"/>
    </source>
</evidence>
<feature type="compositionally biased region" description="Low complexity" evidence="10">
    <location>
        <begin position="300"/>
        <end position="345"/>
    </location>
</feature>
<feature type="compositionally biased region" description="Polar residues" evidence="10">
    <location>
        <begin position="285"/>
        <end position="299"/>
    </location>
</feature>
<keyword evidence="3" id="KW-0813">Transport</keyword>
<evidence type="ECO:0000256" key="7">
    <source>
        <dbReference type="ARBA" id="ARBA00023010"/>
    </source>
</evidence>
<evidence type="ECO:0000256" key="2">
    <source>
        <dbReference type="ARBA" id="ARBA00008926"/>
    </source>
</evidence>
<dbReference type="Proteomes" id="UP000054279">
    <property type="component" value="Unassembled WGS sequence"/>
</dbReference>
<dbReference type="FunFam" id="1.10.10.2360:FF:000001">
    <property type="entry name" value="Nuclear pore complex protein Nup98-Nup96"/>
    <property type="match status" value="1"/>
</dbReference>
<dbReference type="GO" id="GO:0044614">
    <property type="term" value="C:nuclear pore cytoplasmic filaments"/>
    <property type="evidence" value="ECO:0007669"/>
    <property type="project" value="TreeGrafter"/>
</dbReference>
<evidence type="ECO:0000256" key="3">
    <source>
        <dbReference type="ARBA" id="ARBA00022448"/>
    </source>
</evidence>
<feature type="compositionally biased region" description="Polar residues" evidence="10">
    <location>
        <begin position="546"/>
        <end position="557"/>
    </location>
</feature>
<gene>
    <name evidence="12" type="ORF">M422DRAFT_35429</name>
</gene>
<evidence type="ECO:0000256" key="5">
    <source>
        <dbReference type="ARBA" id="ARBA00022816"/>
    </source>
</evidence>
<keyword evidence="7" id="KW-0811">Translocation</keyword>
<feature type="region of interest" description="Disordered" evidence="10">
    <location>
        <begin position="772"/>
        <end position="841"/>
    </location>
</feature>
<feature type="region of interest" description="Disordered" evidence="10">
    <location>
        <begin position="594"/>
        <end position="670"/>
    </location>
</feature>
<feature type="compositionally biased region" description="Low complexity" evidence="10">
    <location>
        <begin position="480"/>
        <end position="492"/>
    </location>
</feature>
<feature type="region of interest" description="Disordered" evidence="10">
    <location>
        <begin position="1"/>
        <end position="73"/>
    </location>
</feature>
<feature type="region of interest" description="Disordered" evidence="10">
    <location>
        <begin position="224"/>
        <end position="557"/>
    </location>
</feature>
<evidence type="ECO:0000256" key="9">
    <source>
        <dbReference type="ARBA" id="ARBA00023242"/>
    </source>
</evidence>
<feature type="compositionally biased region" description="Low complexity" evidence="10">
    <location>
        <begin position="272"/>
        <end position="283"/>
    </location>
</feature>
<feature type="compositionally biased region" description="Low complexity" evidence="10">
    <location>
        <begin position="516"/>
        <end position="533"/>
    </location>
</feature>
<dbReference type="GO" id="GO:0006405">
    <property type="term" value="P:RNA export from nucleus"/>
    <property type="evidence" value="ECO:0007669"/>
    <property type="project" value="TreeGrafter"/>
</dbReference>
<feature type="region of interest" description="Disordered" evidence="10">
    <location>
        <begin position="683"/>
        <end position="709"/>
    </location>
</feature>
<dbReference type="GO" id="GO:0034398">
    <property type="term" value="P:telomere tethering at nuclear periphery"/>
    <property type="evidence" value="ECO:0007669"/>
    <property type="project" value="TreeGrafter"/>
</dbReference>
<feature type="domain" description="Peptidase S59" evidence="11">
    <location>
        <begin position="846"/>
        <end position="989"/>
    </location>
</feature>
<feature type="compositionally biased region" description="Low complexity" evidence="10">
    <location>
        <begin position="224"/>
        <end position="263"/>
    </location>
</feature>
<keyword evidence="5" id="KW-0509">mRNA transport</keyword>
<feature type="region of interest" description="Disordered" evidence="10">
    <location>
        <begin position="166"/>
        <end position="192"/>
    </location>
</feature>
<dbReference type="GO" id="GO:0051028">
    <property type="term" value="P:mRNA transport"/>
    <property type="evidence" value="ECO:0007669"/>
    <property type="project" value="UniProtKB-KW"/>
</dbReference>
<evidence type="ECO:0000313" key="12">
    <source>
        <dbReference type="EMBL" id="KIJ33513.1"/>
    </source>
</evidence>
<feature type="compositionally biased region" description="Low complexity" evidence="10">
    <location>
        <begin position="822"/>
        <end position="836"/>
    </location>
</feature>
<dbReference type="HOGENOM" id="CLU_012204_1_0_1"/>
<dbReference type="OrthoDB" id="3797628at2759"/>
<feature type="compositionally biased region" description="Polar residues" evidence="10">
    <location>
        <begin position="780"/>
        <end position="789"/>
    </location>
</feature>
<evidence type="ECO:0000313" key="13">
    <source>
        <dbReference type="Proteomes" id="UP000054279"/>
    </source>
</evidence>
<sequence>MSIFGNFAQNNNNQQQQQQPQQTNAFGQPSTGFGNPGGFGAFAQNNQGTQQPQVNPMFGGLAGGTSNTPSTGGFGAFANPTANSAFGQPKPAFGSTGTSTFGAQPSAFGSTSGTNAFGGGSAFGGTSGSAFGQTSAQPQQSAFGSGNSLFKPQGTGFGSTALVTSSTSAVPTTGTANPPYQETQERDANSNAVSHYQSITCMPAYKNASFEELRLQDYQQGRKTANAPGAFGATPGFGQQPAQPSTGFGTATTTAFGQPQPATSAFGAFGAQPQQQQQQQPQPNAFGTFSQPAQQPQATSGFGAFAQQNQQPQQQPSAFGAFNQPQQPQQPQQQPSSGFSAFGQQNKPFSAFGAQPQNTPAFGAFGGTNTSTTSAFGQNQPQQNQSAFGGGGGFGQQTQNPLMKPSVFGASTGTFGQQTQPSAFGTAGQTQQQQGGLFGSNNQQQQPSAFGTQPAQQQQQQPGSIFGGSQPSTGLFGNANQNQQQNQQQQQQGSTGPGFGGSLFPKPAGNGLFGNSTAQPAQPTQNPNPSNPLFGGGSGLFGNNNQNAQQPVTTNPLFANANTGSSIFGNKTAAPSTGFGLGGGIFGGNANTAQQQQAPAAGGGGLFSNSTAAPSQPQGGSPFGGSSFLGSTMQQQQQQQQPSLTASLDQPLPSTLPTLPPLASSMSPNKKKTNVFADAATRSSPRLGFGHSSGLGYAPPSTGPKLRGFGTSVTSIERQSQNNGKPAGLPFAESKSLLSPEAFTNGAGGSLQLLGGAKQSVKKLVLDKRTDEDDLHRMRTQQGGATSSSKGREVRFNPALGVAARERDNDTGRAKTPVTQRAASATPADSPPAKAAEASSDINPQHGEYWCLPTVAELQRLSFSELQAVKDFTVGRVGYGTLQFLEPVDLTAVPSIAEIPGKIVSFETNECTLYTDENMRPPAGEGLNVPARIKLDNCWAIDKSTRVHIKDPNDPRWKQRVRKMQNQPGADFVHFDNDTGVWEFTVKEF</sequence>
<dbReference type="EMBL" id="KN837211">
    <property type="protein sequence ID" value="KIJ33513.1"/>
    <property type="molecule type" value="Genomic_DNA"/>
</dbReference>
<comment type="subcellular location">
    <subcellularLocation>
        <location evidence="1">Nucleus</location>
        <location evidence="1">Nuclear pore complex</location>
    </subcellularLocation>
</comment>
<dbReference type="InterPro" id="IPR037665">
    <property type="entry name" value="Nucleoporin_S59-like"/>
</dbReference>
<keyword evidence="13" id="KW-1185">Reference proteome</keyword>
<protein>
    <recommendedName>
        <fullName evidence="11">Peptidase S59 domain-containing protein</fullName>
    </recommendedName>
</protein>
<dbReference type="InterPro" id="IPR036903">
    <property type="entry name" value="Nup98_auto-Pept-S59_dom_sf"/>
</dbReference>
<dbReference type="GO" id="GO:0006606">
    <property type="term" value="P:protein import into nucleus"/>
    <property type="evidence" value="ECO:0007669"/>
    <property type="project" value="TreeGrafter"/>
</dbReference>
<dbReference type="GO" id="GO:0003723">
    <property type="term" value="F:RNA binding"/>
    <property type="evidence" value="ECO:0007669"/>
    <property type="project" value="TreeGrafter"/>
</dbReference>
<keyword evidence="8" id="KW-0906">Nuclear pore complex</keyword>
<feature type="compositionally biased region" description="Low complexity" evidence="10">
    <location>
        <begin position="423"/>
        <end position="435"/>
    </location>
</feature>
<accession>A0A0C9TTB4</accession>
<feature type="compositionally biased region" description="Low complexity" evidence="10">
    <location>
        <begin position="1"/>
        <end position="33"/>
    </location>
</feature>
<feature type="compositionally biased region" description="Low complexity" evidence="10">
    <location>
        <begin position="453"/>
        <end position="472"/>
    </location>
</feature>
<keyword evidence="6" id="KW-0653">Protein transport</keyword>
<evidence type="ECO:0000256" key="1">
    <source>
        <dbReference type="ARBA" id="ARBA00004567"/>
    </source>
</evidence>